<evidence type="ECO:0000256" key="5">
    <source>
        <dbReference type="ARBA" id="ARBA00022679"/>
    </source>
</evidence>
<dbReference type="InterPro" id="IPR036803">
    <property type="entry name" value="Porphobilinogen_deaminase_C_sf"/>
</dbReference>
<dbReference type="PANTHER" id="PTHR11557:SF0">
    <property type="entry name" value="PORPHOBILINOGEN DEAMINASE"/>
    <property type="match status" value="1"/>
</dbReference>
<dbReference type="InterPro" id="IPR022419">
    <property type="entry name" value="Porphobilin_deaminase_cofac_BS"/>
</dbReference>
<evidence type="ECO:0000256" key="8">
    <source>
        <dbReference type="HAMAP-Rule" id="MF_00260"/>
    </source>
</evidence>
<dbReference type="InterPro" id="IPR022418">
    <property type="entry name" value="Porphobilinogen_deaminase_C"/>
</dbReference>
<dbReference type="Pfam" id="PF01379">
    <property type="entry name" value="Porphobil_deam"/>
    <property type="match status" value="1"/>
</dbReference>
<organism evidence="11 12">
    <name type="scientific">Senegalia massiliensis</name>
    <dbReference type="NCBI Taxonomy" id="1720316"/>
    <lineage>
        <taxon>Bacteria</taxon>
        <taxon>Bacillati</taxon>
        <taxon>Bacillota</taxon>
        <taxon>Clostridia</taxon>
        <taxon>Eubacteriales</taxon>
        <taxon>Clostridiaceae</taxon>
        <taxon>Senegalia</taxon>
    </lineage>
</organism>
<protein>
    <recommendedName>
        <fullName evidence="8">Porphobilinogen deaminase</fullName>
        <shortName evidence="8">PBG</shortName>
        <ecNumber evidence="8">2.5.1.61</ecNumber>
    </recommendedName>
    <alternativeName>
        <fullName evidence="8">Hydroxymethylbilane synthase</fullName>
        <shortName evidence="8">HMBS</shortName>
    </alternativeName>
    <alternativeName>
        <fullName evidence="8">Pre-uroporphyrinogen synthase</fullName>
    </alternativeName>
</protein>
<evidence type="ECO:0000256" key="4">
    <source>
        <dbReference type="ARBA" id="ARBA00011245"/>
    </source>
</evidence>
<dbReference type="CDD" id="cd13646">
    <property type="entry name" value="PBP2_EcHMBS_like"/>
    <property type="match status" value="1"/>
</dbReference>
<dbReference type="HAMAP" id="MF_00260">
    <property type="entry name" value="Porphobil_deam"/>
    <property type="match status" value="1"/>
</dbReference>
<comment type="pathway">
    <text evidence="2">Porphyrin-containing compound metabolism; protoporphyrin-IX biosynthesis; coproporphyrinogen-III from 5-aminolevulinate: step 2/4.</text>
</comment>
<evidence type="ECO:0000256" key="3">
    <source>
        <dbReference type="ARBA" id="ARBA00005638"/>
    </source>
</evidence>
<dbReference type="GO" id="GO:0004418">
    <property type="term" value="F:hydroxymethylbilane synthase activity"/>
    <property type="evidence" value="ECO:0007669"/>
    <property type="project" value="UniProtKB-UniRule"/>
</dbReference>
<accession>A0A845QUB8</accession>
<dbReference type="Pfam" id="PF03900">
    <property type="entry name" value="Porphobil_deamC"/>
    <property type="match status" value="1"/>
</dbReference>
<feature type="domain" description="Porphobilinogen deaminase N-terminal" evidence="9">
    <location>
        <begin position="3"/>
        <end position="211"/>
    </location>
</feature>
<dbReference type="RefSeq" id="WP_160196947.1">
    <property type="nucleotide sequence ID" value="NZ_QXXA01000006.1"/>
</dbReference>
<evidence type="ECO:0000256" key="1">
    <source>
        <dbReference type="ARBA" id="ARBA00002869"/>
    </source>
</evidence>
<dbReference type="PROSITE" id="PS00533">
    <property type="entry name" value="PORPHOBILINOGEN_DEAM"/>
    <property type="match status" value="1"/>
</dbReference>
<feature type="modified residue" description="S-(dipyrrolylmethanemethyl)cysteine" evidence="8">
    <location>
        <position position="240"/>
    </location>
</feature>
<evidence type="ECO:0000256" key="7">
    <source>
        <dbReference type="ARBA" id="ARBA00048169"/>
    </source>
</evidence>
<dbReference type="EC" id="2.5.1.61" evidence="8"/>
<dbReference type="Gene3D" id="3.40.190.10">
    <property type="entry name" value="Periplasmic binding protein-like II"/>
    <property type="match status" value="2"/>
</dbReference>
<dbReference type="AlphaFoldDB" id="A0A845QUB8"/>
<gene>
    <name evidence="8" type="primary">hemC</name>
    <name evidence="11" type="ORF">D3Z33_06275</name>
</gene>
<reference evidence="11 12" key="1">
    <citation type="submission" date="2018-08" db="EMBL/GenBank/DDBJ databases">
        <title>Murine metabolic-syndrome-specific gut microbial biobank.</title>
        <authorList>
            <person name="Liu C."/>
        </authorList>
    </citation>
    <scope>NUCLEOTIDE SEQUENCE [LARGE SCALE GENOMIC DNA]</scope>
    <source>
        <strain evidence="11 12">583</strain>
    </source>
</reference>
<evidence type="ECO:0000313" key="12">
    <source>
        <dbReference type="Proteomes" id="UP000467132"/>
    </source>
</evidence>
<dbReference type="GO" id="GO:0005737">
    <property type="term" value="C:cytoplasm"/>
    <property type="evidence" value="ECO:0007669"/>
    <property type="project" value="UniProtKB-UniRule"/>
</dbReference>
<keyword evidence="6 8" id="KW-0627">Porphyrin biosynthesis</keyword>
<dbReference type="NCBIfam" id="TIGR00212">
    <property type="entry name" value="hemC"/>
    <property type="match status" value="1"/>
</dbReference>
<comment type="miscellaneous">
    <text evidence="8">The porphobilinogen subunits are added to the dipyrromethane group.</text>
</comment>
<dbReference type="FunFam" id="3.40.190.10:FF:000004">
    <property type="entry name" value="Porphobilinogen deaminase"/>
    <property type="match status" value="1"/>
</dbReference>
<dbReference type="PANTHER" id="PTHR11557">
    <property type="entry name" value="PORPHOBILINOGEN DEAMINASE"/>
    <property type="match status" value="1"/>
</dbReference>
<proteinExistence type="inferred from homology"/>
<comment type="caution">
    <text evidence="11">The sequence shown here is derived from an EMBL/GenBank/DDBJ whole genome shotgun (WGS) entry which is preliminary data.</text>
</comment>
<dbReference type="PIRSF" id="PIRSF001438">
    <property type="entry name" value="4pyrrol_synth_OHMeBilane_synth"/>
    <property type="match status" value="1"/>
</dbReference>
<dbReference type="PRINTS" id="PR00151">
    <property type="entry name" value="PORPHBDMNASE"/>
</dbReference>
<evidence type="ECO:0000256" key="6">
    <source>
        <dbReference type="ARBA" id="ARBA00023244"/>
    </source>
</evidence>
<dbReference type="GO" id="GO:0006782">
    <property type="term" value="P:protoporphyrinogen IX biosynthetic process"/>
    <property type="evidence" value="ECO:0007669"/>
    <property type="project" value="UniProtKB-UniRule"/>
</dbReference>
<dbReference type="InterPro" id="IPR022417">
    <property type="entry name" value="Porphobilin_deaminase_N"/>
</dbReference>
<evidence type="ECO:0000259" key="10">
    <source>
        <dbReference type="Pfam" id="PF03900"/>
    </source>
</evidence>
<keyword evidence="5 8" id="KW-0808">Transferase</keyword>
<comment type="subunit">
    <text evidence="4 8">Monomer.</text>
</comment>
<dbReference type="EMBL" id="QXXA01000006">
    <property type="protein sequence ID" value="NBI06467.1"/>
    <property type="molecule type" value="Genomic_DNA"/>
</dbReference>
<dbReference type="Gene3D" id="3.30.160.40">
    <property type="entry name" value="Porphobilinogen deaminase, C-terminal domain"/>
    <property type="match status" value="1"/>
</dbReference>
<feature type="domain" description="Porphobilinogen deaminase C-terminal" evidence="10">
    <location>
        <begin position="224"/>
        <end position="293"/>
    </location>
</feature>
<comment type="function">
    <text evidence="1 8">Tetrapolymerization of the monopyrrole PBG into the hydroxymethylbilane pre-uroporphyrinogen in several discrete steps.</text>
</comment>
<evidence type="ECO:0000313" key="11">
    <source>
        <dbReference type="EMBL" id="NBI06467.1"/>
    </source>
</evidence>
<dbReference type="Proteomes" id="UP000467132">
    <property type="component" value="Unassembled WGS sequence"/>
</dbReference>
<dbReference type="OrthoDB" id="9810298at2"/>
<dbReference type="InterPro" id="IPR000860">
    <property type="entry name" value="HemC"/>
</dbReference>
<evidence type="ECO:0000259" key="9">
    <source>
        <dbReference type="Pfam" id="PF01379"/>
    </source>
</evidence>
<keyword evidence="12" id="KW-1185">Reference proteome</keyword>
<comment type="cofactor">
    <cofactor evidence="8">
        <name>dipyrromethane</name>
        <dbReference type="ChEBI" id="CHEBI:60342"/>
    </cofactor>
    <text evidence="8">Binds 1 dipyrromethane group covalently.</text>
</comment>
<dbReference type="SUPFAM" id="SSF54782">
    <property type="entry name" value="Porphobilinogen deaminase (hydroxymethylbilane synthase), C-terminal domain"/>
    <property type="match status" value="1"/>
</dbReference>
<dbReference type="SUPFAM" id="SSF53850">
    <property type="entry name" value="Periplasmic binding protein-like II"/>
    <property type="match status" value="1"/>
</dbReference>
<dbReference type="FunFam" id="3.40.190.10:FF:000005">
    <property type="entry name" value="Porphobilinogen deaminase"/>
    <property type="match status" value="1"/>
</dbReference>
<name>A0A845QUB8_9CLOT</name>
<sequence>MKIKVGSRGSKLALTQTRWVVDKLKEKNPNIDFEIKIIRTKGDKIKDIPLDKIGDKGLFVKEIENALLKGEIDIAIHSMKDMPSSLPTGLKFASIPKREDARDVLILKEGYSDLDSLPRGAKIGTGSKRRKYQLLNYRDDLEIVPIRGNIETRIEKIKTQNLDGVVLAAAGIKRLGLEEKISMYLPNEIILPSPSQGALALEIREDDKQLEDMIDSISSKQACIQVKAERAFLKGVNGGCHIPIGAYATINGDEIILDTLFGDEDGKKLVRKTKSSKISEAEELGLELAKTVLEEFGDE</sequence>
<comment type="similarity">
    <text evidence="3 8">Belongs to the HMBS family.</text>
</comment>
<comment type="catalytic activity">
    <reaction evidence="7 8">
        <text>4 porphobilinogen + H2O = hydroxymethylbilane + 4 NH4(+)</text>
        <dbReference type="Rhea" id="RHEA:13185"/>
        <dbReference type="ChEBI" id="CHEBI:15377"/>
        <dbReference type="ChEBI" id="CHEBI:28938"/>
        <dbReference type="ChEBI" id="CHEBI:57845"/>
        <dbReference type="ChEBI" id="CHEBI:58126"/>
        <dbReference type="EC" id="2.5.1.61"/>
    </reaction>
</comment>
<evidence type="ECO:0000256" key="2">
    <source>
        <dbReference type="ARBA" id="ARBA00004735"/>
    </source>
</evidence>